<dbReference type="RefSeq" id="WP_169529947.1">
    <property type="nucleotide sequence ID" value="NZ_JABBGH010000001.1"/>
</dbReference>
<proteinExistence type="predicted"/>
<dbReference type="Proteomes" id="UP000559626">
    <property type="component" value="Unassembled WGS sequence"/>
</dbReference>
<name>A0A7Y0FLC3_9BACT</name>
<protein>
    <submittedName>
        <fullName evidence="2">Glycosyltransferase family 2 protein</fullName>
    </submittedName>
</protein>
<evidence type="ECO:0000313" key="2">
    <source>
        <dbReference type="EMBL" id="NML64663.1"/>
    </source>
</evidence>
<accession>A0A7Y0FLC3</accession>
<comment type="caution">
    <text evidence="2">The sequence shown here is derived from an EMBL/GenBank/DDBJ whole genome shotgun (WGS) entry which is preliminary data.</text>
</comment>
<gene>
    <name evidence="2" type="ORF">HHL22_05540</name>
</gene>
<feature type="domain" description="Glycosyltransferase 2-like" evidence="1">
    <location>
        <begin position="6"/>
        <end position="167"/>
    </location>
</feature>
<keyword evidence="3" id="KW-1185">Reference proteome</keyword>
<dbReference type="Pfam" id="PF00535">
    <property type="entry name" value="Glycos_transf_2"/>
    <property type="match status" value="1"/>
</dbReference>
<dbReference type="EMBL" id="JABBGH010000001">
    <property type="protein sequence ID" value="NML64663.1"/>
    <property type="molecule type" value="Genomic_DNA"/>
</dbReference>
<dbReference type="Gene3D" id="3.90.550.10">
    <property type="entry name" value="Spore Coat Polysaccharide Biosynthesis Protein SpsA, Chain A"/>
    <property type="match status" value="1"/>
</dbReference>
<evidence type="ECO:0000313" key="3">
    <source>
        <dbReference type="Proteomes" id="UP000559626"/>
    </source>
</evidence>
<dbReference type="InterPro" id="IPR050834">
    <property type="entry name" value="Glycosyltransf_2"/>
</dbReference>
<dbReference type="PANTHER" id="PTHR43685">
    <property type="entry name" value="GLYCOSYLTRANSFERASE"/>
    <property type="match status" value="1"/>
</dbReference>
<sequence>MQMKISVCIPTYNQAEYLSEAIISAFNQTIPPCEIIVSNDCSTDNTVEVLQKLISEISLLKVINQTKNLGISQNTDACLRAASGEFIVRLDSDDMLSPGYIEQLGALLLSNPNAAYAHAAVQEIDNNGKFLQQRLLARKPGFQSSNEALLAAKKGFRVAANIIMFRKNALEKVDFSTKRPSYVEDFHLSAALAAAGFGNVYHNGILSFYRVWVDDNKVRQRRKLLEIVGVYRVFEEVLEPAYKARGWDLVQLYKQRAAFAKELADCLGWSVYTIDEKKEIVRELSKLSSSKKSKLIAYFYLKGFGSLMNICFGIPKVGKSIFKKIYNIPVIYNIINHRKPQAV</sequence>
<reference evidence="2 3" key="1">
    <citation type="submission" date="2020-04" db="EMBL/GenBank/DDBJ databases">
        <title>Hymenobacter polaris sp. nov., isolated from Arctic soil.</title>
        <authorList>
            <person name="Dahal R.H."/>
        </authorList>
    </citation>
    <scope>NUCLEOTIDE SEQUENCE [LARGE SCALE GENOMIC DNA]</scope>
    <source>
        <strain evidence="2 3">RP-2-7</strain>
    </source>
</reference>
<dbReference type="SUPFAM" id="SSF53448">
    <property type="entry name" value="Nucleotide-diphospho-sugar transferases"/>
    <property type="match status" value="1"/>
</dbReference>
<dbReference type="AlphaFoldDB" id="A0A7Y0FLC3"/>
<organism evidence="2 3">
    <name type="scientific">Hymenobacter polaris</name>
    <dbReference type="NCBI Taxonomy" id="2682546"/>
    <lineage>
        <taxon>Bacteria</taxon>
        <taxon>Pseudomonadati</taxon>
        <taxon>Bacteroidota</taxon>
        <taxon>Cytophagia</taxon>
        <taxon>Cytophagales</taxon>
        <taxon>Hymenobacteraceae</taxon>
        <taxon>Hymenobacter</taxon>
    </lineage>
</organism>
<dbReference type="InterPro" id="IPR029044">
    <property type="entry name" value="Nucleotide-diphossugar_trans"/>
</dbReference>
<dbReference type="InterPro" id="IPR001173">
    <property type="entry name" value="Glyco_trans_2-like"/>
</dbReference>
<evidence type="ECO:0000259" key="1">
    <source>
        <dbReference type="Pfam" id="PF00535"/>
    </source>
</evidence>
<dbReference type="CDD" id="cd00761">
    <property type="entry name" value="Glyco_tranf_GTA_type"/>
    <property type="match status" value="1"/>
</dbReference>
<dbReference type="PANTHER" id="PTHR43685:SF2">
    <property type="entry name" value="GLYCOSYLTRANSFERASE 2-LIKE DOMAIN-CONTAINING PROTEIN"/>
    <property type="match status" value="1"/>
</dbReference>
<dbReference type="GO" id="GO:0016740">
    <property type="term" value="F:transferase activity"/>
    <property type="evidence" value="ECO:0007669"/>
    <property type="project" value="UniProtKB-KW"/>
</dbReference>
<keyword evidence="2" id="KW-0808">Transferase</keyword>